<dbReference type="EMBL" id="BDGG01000001">
    <property type="protein sequence ID" value="GAU89320.1"/>
    <property type="molecule type" value="Genomic_DNA"/>
</dbReference>
<organism evidence="1 2">
    <name type="scientific">Ramazzottius varieornatus</name>
    <name type="common">Water bear</name>
    <name type="synonym">Tardigrade</name>
    <dbReference type="NCBI Taxonomy" id="947166"/>
    <lineage>
        <taxon>Eukaryota</taxon>
        <taxon>Metazoa</taxon>
        <taxon>Ecdysozoa</taxon>
        <taxon>Tardigrada</taxon>
        <taxon>Eutardigrada</taxon>
        <taxon>Parachela</taxon>
        <taxon>Hypsibioidea</taxon>
        <taxon>Ramazzottiidae</taxon>
        <taxon>Ramazzottius</taxon>
    </lineage>
</organism>
<gene>
    <name evidence="1" type="primary">RvY_01880-1</name>
    <name evidence="1" type="synonym">RvY_01880.1</name>
    <name evidence="1" type="ORF">RvY_01880</name>
</gene>
<proteinExistence type="predicted"/>
<dbReference type="Gene3D" id="2.60.40.1180">
    <property type="entry name" value="Golgi alpha-mannosidase II"/>
    <property type="match status" value="1"/>
</dbReference>
<accession>A0A1D1ULA5</accession>
<dbReference type="AlphaFoldDB" id="A0A1D1ULA5"/>
<evidence type="ECO:0000313" key="1">
    <source>
        <dbReference type="EMBL" id="GAU89320.1"/>
    </source>
</evidence>
<dbReference type="OrthoDB" id="3237269at2759"/>
<name>A0A1D1ULA5_RAMVA</name>
<dbReference type="InterPro" id="IPR013780">
    <property type="entry name" value="Glyco_hydro_b"/>
</dbReference>
<keyword evidence="2" id="KW-1185">Reference proteome</keyword>
<reference evidence="1 2" key="1">
    <citation type="journal article" date="2016" name="Nat. Commun.">
        <title>Extremotolerant tardigrade genome and improved radiotolerance of human cultured cells by tardigrade-unique protein.</title>
        <authorList>
            <person name="Hashimoto T."/>
            <person name="Horikawa D.D."/>
            <person name="Saito Y."/>
            <person name="Kuwahara H."/>
            <person name="Kozuka-Hata H."/>
            <person name="Shin-I T."/>
            <person name="Minakuchi Y."/>
            <person name="Ohishi K."/>
            <person name="Motoyama A."/>
            <person name="Aizu T."/>
            <person name="Enomoto A."/>
            <person name="Kondo K."/>
            <person name="Tanaka S."/>
            <person name="Hara Y."/>
            <person name="Koshikawa S."/>
            <person name="Sagara H."/>
            <person name="Miura T."/>
            <person name="Yokobori S."/>
            <person name="Miyagawa K."/>
            <person name="Suzuki Y."/>
            <person name="Kubo T."/>
            <person name="Oyama M."/>
            <person name="Kohara Y."/>
            <person name="Fujiyama A."/>
            <person name="Arakawa K."/>
            <person name="Katayama T."/>
            <person name="Toyoda A."/>
            <person name="Kunieda T."/>
        </authorList>
    </citation>
    <scope>NUCLEOTIDE SEQUENCE [LARGE SCALE GENOMIC DNA]</scope>
    <source>
        <strain evidence="1 2">YOKOZUNA-1</strain>
    </source>
</reference>
<protein>
    <submittedName>
        <fullName evidence="1">Uncharacterized protein</fullName>
    </submittedName>
</protein>
<comment type="caution">
    <text evidence="1">The sequence shown here is derived from an EMBL/GenBank/DDBJ whole genome shotgun (WGS) entry which is preliminary data.</text>
</comment>
<evidence type="ECO:0000313" key="2">
    <source>
        <dbReference type="Proteomes" id="UP000186922"/>
    </source>
</evidence>
<dbReference type="Proteomes" id="UP000186922">
    <property type="component" value="Unassembled WGS sequence"/>
</dbReference>
<sequence>MYLDDGITRDHLKGEYLYIRLDMQNNVVRSRLLHSASTYTTRVWLERVQVVGFRSKPSSATVKDVTSGGVTSLEFSYNSKLQLLTLRKTGVSMASEWEITISP</sequence>